<dbReference type="GO" id="GO:0048269">
    <property type="term" value="C:methionine adenosyltransferase complex"/>
    <property type="evidence" value="ECO:0007669"/>
    <property type="project" value="TreeGrafter"/>
</dbReference>
<dbReference type="Proteomes" id="UP000271974">
    <property type="component" value="Unassembled WGS sequence"/>
</dbReference>
<comment type="caution">
    <text evidence="8">The sequence shown here is derived from an EMBL/GenBank/DDBJ whole genome shotgun (WGS) entry which is preliminary data.</text>
</comment>
<gene>
    <name evidence="8" type="ORF">EGW08_002945</name>
</gene>
<reference evidence="8 9" key="1">
    <citation type="submission" date="2019-01" db="EMBL/GenBank/DDBJ databases">
        <title>A draft genome assembly of the solar-powered sea slug Elysia chlorotica.</title>
        <authorList>
            <person name="Cai H."/>
            <person name="Li Q."/>
            <person name="Fang X."/>
            <person name="Li J."/>
            <person name="Curtis N.E."/>
            <person name="Altenburger A."/>
            <person name="Shibata T."/>
            <person name="Feng M."/>
            <person name="Maeda T."/>
            <person name="Schwartz J.A."/>
            <person name="Shigenobu S."/>
            <person name="Lundholm N."/>
            <person name="Nishiyama T."/>
            <person name="Yang H."/>
            <person name="Hasebe M."/>
            <person name="Li S."/>
            <person name="Pierce S.K."/>
            <person name="Wang J."/>
        </authorList>
    </citation>
    <scope>NUCLEOTIDE SEQUENCE [LARGE SCALE GENOMIC DNA]</scope>
    <source>
        <strain evidence="8">EC2010</strain>
        <tissue evidence="8">Whole organism of an adult</tissue>
    </source>
</reference>
<dbReference type="SUPFAM" id="SSF51735">
    <property type="entry name" value="NAD(P)-binding Rossmann-fold domains"/>
    <property type="match status" value="1"/>
</dbReference>
<evidence type="ECO:0000256" key="3">
    <source>
        <dbReference type="ARBA" id="ARBA00021596"/>
    </source>
</evidence>
<dbReference type="AlphaFoldDB" id="A0A3S1BUT2"/>
<organism evidence="8 9">
    <name type="scientific">Elysia chlorotica</name>
    <name type="common">Eastern emerald elysia</name>
    <name type="synonym">Sea slug</name>
    <dbReference type="NCBI Taxonomy" id="188477"/>
    <lineage>
        <taxon>Eukaryota</taxon>
        <taxon>Metazoa</taxon>
        <taxon>Spiralia</taxon>
        <taxon>Lophotrochozoa</taxon>
        <taxon>Mollusca</taxon>
        <taxon>Gastropoda</taxon>
        <taxon>Heterobranchia</taxon>
        <taxon>Euthyneura</taxon>
        <taxon>Panpulmonata</taxon>
        <taxon>Sacoglossa</taxon>
        <taxon>Placobranchoidea</taxon>
        <taxon>Plakobranchidae</taxon>
        <taxon>Elysia</taxon>
    </lineage>
</organism>
<dbReference type="PANTHER" id="PTHR10491">
    <property type="entry name" value="DTDP-4-DEHYDRORHAMNOSE REDUCTASE"/>
    <property type="match status" value="1"/>
</dbReference>
<comment type="pathway">
    <text evidence="1">Amino-acid biosynthesis; S-adenosyl-L-methionine biosynthesis; S-adenosyl-L-methionine from L-methionine: step 1/1.</text>
</comment>
<evidence type="ECO:0000256" key="4">
    <source>
        <dbReference type="ARBA" id="ARBA00029977"/>
    </source>
</evidence>
<dbReference type="FunFam" id="3.40.50.720:FF:000357">
    <property type="entry name" value="Methionine adenosyltransferase 2 subunit beta"/>
    <property type="match status" value="1"/>
</dbReference>
<dbReference type="STRING" id="188477.A0A3S1BUT2"/>
<evidence type="ECO:0000259" key="7">
    <source>
        <dbReference type="Pfam" id="PF04321"/>
    </source>
</evidence>
<dbReference type="Pfam" id="PF04321">
    <property type="entry name" value="RmlD_sub_bind"/>
    <property type="match status" value="1"/>
</dbReference>
<dbReference type="InterPro" id="IPR036291">
    <property type="entry name" value="NAD(P)-bd_dom_sf"/>
</dbReference>
<evidence type="ECO:0000256" key="1">
    <source>
        <dbReference type="ARBA" id="ARBA00005224"/>
    </source>
</evidence>
<dbReference type="UniPathway" id="UPA00315">
    <property type="reaction ID" value="UER00080"/>
</dbReference>
<evidence type="ECO:0000256" key="5">
    <source>
        <dbReference type="ARBA" id="ARBA00045998"/>
    </source>
</evidence>
<dbReference type="Gene3D" id="3.40.50.720">
    <property type="entry name" value="NAD(P)-binding Rossmann-like Domain"/>
    <property type="match status" value="1"/>
</dbReference>
<evidence type="ECO:0000256" key="2">
    <source>
        <dbReference type="ARBA" id="ARBA00008656"/>
    </source>
</evidence>
<evidence type="ECO:0000313" key="9">
    <source>
        <dbReference type="Proteomes" id="UP000271974"/>
    </source>
</evidence>
<name>A0A3S1BUT2_ELYCH</name>
<accession>A0A3S1BUT2</accession>
<dbReference type="OrthoDB" id="6235964at2759"/>
<comment type="similarity">
    <text evidence="2">Belongs to the dTDP-4-dehydrorhamnose reductase family. MAT2B subfamily.</text>
</comment>
<dbReference type="GO" id="GO:0048270">
    <property type="term" value="F:methionine adenosyltransferase regulator activity"/>
    <property type="evidence" value="ECO:0007669"/>
    <property type="project" value="TreeGrafter"/>
</dbReference>
<keyword evidence="9" id="KW-1185">Reference proteome</keyword>
<dbReference type="EMBL" id="RQTK01000060">
    <property type="protein sequence ID" value="RUS89271.1"/>
    <property type="molecule type" value="Genomic_DNA"/>
</dbReference>
<dbReference type="InterPro" id="IPR029903">
    <property type="entry name" value="RmlD-like-bd"/>
</dbReference>
<dbReference type="CDD" id="cd05254">
    <property type="entry name" value="dTDP_HR_like_SDR_e"/>
    <property type="match status" value="1"/>
</dbReference>
<comment type="function">
    <text evidence="5">Regulatory subunit of S-adenosylmethionine synthetase 2, an enzyme that catalyzes the formation of S-adenosylmethionine from methionine and ATP. Regulates MAT2A catalytic activity by changing its kinetic properties, increasing its affinity for L-methionine. Can bind NADP (in vitro).</text>
</comment>
<dbReference type="PANTHER" id="PTHR10491:SF4">
    <property type="entry name" value="METHIONINE ADENOSYLTRANSFERASE 2 SUBUNIT BETA"/>
    <property type="match status" value="1"/>
</dbReference>
<feature type="domain" description="RmlD-like substrate binding" evidence="7">
    <location>
        <begin position="4"/>
        <end position="295"/>
    </location>
</feature>
<evidence type="ECO:0000256" key="6">
    <source>
        <dbReference type="ARBA" id="ARBA00046786"/>
    </source>
</evidence>
<proteinExistence type="inferred from homology"/>
<comment type="subunit">
    <text evidence="6">Heterotrimer; composed of a catalytic MAT2A homodimer that binds one regulatory MAT2B chain. Heterohexamer; composed of a central, catalytic MAT2A homotetramer flanked on either side by a regulatory MAT2B chain. NADP binding increases the affinity for MAT2A.</text>
</comment>
<protein>
    <recommendedName>
        <fullName evidence="3">Methionine adenosyltransferase 2 subunit beta</fullName>
    </recommendedName>
    <alternativeName>
        <fullName evidence="4">Methionine adenosyltransferase II beta</fullName>
    </alternativeName>
</protein>
<dbReference type="InterPro" id="IPR005913">
    <property type="entry name" value="dTDP_dehydrorham_reduct"/>
</dbReference>
<dbReference type="GO" id="GO:0006556">
    <property type="term" value="P:S-adenosylmethionine biosynthetic process"/>
    <property type="evidence" value="ECO:0007669"/>
    <property type="project" value="UniProtKB-UniPathway"/>
</dbReference>
<sequence>MAKRILITGASGLLGRECLKAFTEDPEWSCLGLAFTRSSHYLKKVDLTDPMETAAVLREFQPSVILHVAAERRPDVVEKNPEQTKKINIECTENLCKLANELGAYVIFVSTDYVFDGTKPPYKPGDPTCPLNKYGVSKADGEKIVMAANSGNIVFRVPVLYGNVERLDESAVTVLFSKVKDPSKPAEMNHCERRYPTFCADIGQALKVLVDSRVKDPSLTGEFHYSGDEMLTKYDMAVIMAELFGLPASHIIADTKPAEGAPRPYNCNLDCGRMNALGAVKRTPFREGIKRCLEKHFP</sequence>
<evidence type="ECO:0000313" key="8">
    <source>
        <dbReference type="EMBL" id="RUS89271.1"/>
    </source>
</evidence>